<dbReference type="Gene3D" id="1.20.1250.20">
    <property type="entry name" value="MFS general substrate transporter like domains"/>
    <property type="match status" value="1"/>
</dbReference>
<keyword evidence="3 7" id="KW-0812">Transmembrane</keyword>
<feature type="region of interest" description="Disordered" evidence="6">
    <location>
        <begin position="1"/>
        <end position="86"/>
    </location>
</feature>
<feature type="transmembrane region" description="Helical" evidence="7">
    <location>
        <begin position="167"/>
        <end position="185"/>
    </location>
</feature>
<feature type="compositionally biased region" description="Low complexity" evidence="6">
    <location>
        <begin position="567"/>
        <end position="579"/>
    </location>
</feature>
<evidence type="ECO:0000256" key="7">
    <source>
        <dbReference type="SAM" id="Phobius"/>
    </source>
</evidence>
<organism evidence="8 9">
    <name type="scientific">Phyllosticta citricarpa</name>
    <dbReference type="NCBI Taxonomy" id="55181"/>
    <lineage>
        <taxon>Eukaryota</taxon>
        <taxon>Fungi</taxon>
        <taxon>Dikarya</taxon>
        <taxon>Ascomycota</taxon>
        <taxon>Pezizomycotina</taxon>
        <taxon>Dothideomycetes</taxon>
        <taxon>Dothideomycetes incertae sedis</taxon>
        <taxon>Botryosphaeriales</taxon>
        <taxon>Phyllostictaceae</taxon>
        <taxon>Phyllosticta</taxon>
    </lineage>
</organism>
<dbReference type="InterPro" id="IPR036259">
    <property type="entry name" value="MFS_trans_sf"/>
</dbReference>
<evidence type="ECO:0000256" key="1">
    <source>
        <dbReference type="ARBA" id="ARBA00004141"/>
    </source>
</evidence>
<evidence type="ECO:0000256" key="5">
    <source>
        <dbReference type="ARBA" id="ARBA00023136"/>
    </source>
</evidence>
<dbReference type="EMBL" id="JBBPDW010000029">
    <property type="protein sequence ID" value="KAK7539059.1"/>
    <property type="molecule type" value="Genomic_DNA"/>
</dbReference>
<dbReference type="Pfam" id="PF13347">
    <property type="entry name" value="MFS_2"/>
    <property type="match status" value="1"/>
</dbReference>
<evidence type="ECO:0000256" key="6">
    <source>
        <dbReference type="SAM" id="MobiDB-lite"/>
    </source>
</evidence>
<comment type="subcellular location">
    <subcellularLocation>
        <location evidence="1">Membrane</location>
        <topology evidence="1">Multi-pass membrane protein</topology>
    </subcellularLocation>
</comment>
<dbReference type="Proteomes" id="UP001365128">
    <property type="component" value="Unassembled WGS sequence"/>
</dbReference>
<feature type="transmembrane region" description="Helical" evidence="7">
    <location>
        <begin position="95"/>
        <end position="113"/>
    </location>
</feature>
<feature type="transmembrane region" description="Helical" evidence="7">
    <location>
        <begin position="492"/>
        <end position="510"/>
    </location>
</feature>
<feature type="compositionally biased region" description="Low complexity" evidence="6">
    <location>
        <begin position="430"/>
        <end position="450"/>
    </location>
</feature>
<accession>A0ABR1LWL5</accession>
<evidence type="ECO:0000313" key="8">
    <source>
        <dbReference type="EMBL" id="KAK7539059.1"/>
    </source>
</evidence>
<feature type="transmembrane region" description="Helical" evidence="7">
    <location>
        <begin position="643"/>
        <end position="660"/>
    </location>
</feature>
<keyword evidence="4 7" id="KW-1133">Transmembrane helix</keyword>
<evidence type="ECO:0008006" key="10">
    <source>
        <dbReference type="Google" id="ProtNLM"/>
    </source>
</evidence>
<keyword evidence="9" id="KW-1185">Reference proteome</keyword>
<feature type="compositionally biased region" description="Acidic residues" evidence="6">
    <location>
        <begin position="556"/>
        <end position="566"/>
    </location>
</feature>
<name>A0ABR1LWL5_9PEZI</name>
<dbReference type="PANTHER" id="PTHR19432:SF35">
    <property type="entry name" value="SOLUTE CARRIER FAMILY 45 MEMBER 3 ISOFORM X1"/>
    <property type="match status" value="1"/>
</dbReference>
<feature type="region of interest" description="Disordered" evidence="6">
    <location>
        <begin position="552"/>
        <end position="579"/>
    </location>
</feature>
<feature type="transmembrane region" description="Helical" evidence="7">
    <location>
        <begin position="516"/>
        <end position="535"/>
    </location>
</feature>
<feature type="transmembrane region" description="Helical" evidence="7">
    <location>
        <begin position="205"/>
        <end position="224"/>
    </location>
</feature>
<feature type="transmembrane region" description="Helical" evidence="7">
    <location>
        <begin position="397"/>
        <end position="417"/>
    </location>
</feature>
<evidence type="ECO:0000313" key="9">
    <source>
        <dbReference type="Proteomes" id="UP001365128"/>
    </source>
</evidence>
<gene>
    <name evidence="8" type="ORF">IWX46DRAFT_621675</name>
</gene>
<comment type="caution">
    <text evidence="8">The sequence shown here is derived from an EMBL/GenBank/DDBJ whole genome shotgun (WGS) entry which is preliminary data.</text>
</comment>
<protein>
    <recommendedName>
        <fullName evidence="10">Sucrose transporter</fullName>
    </recommendedName>
</protein>
<evidence type="ECO:0000256" key="2">
    <source>
        <dbReference type="ARBA" id="ARBA00022448"/>
    </source>
</evidence>
<dbReference type="SUPFAM" id="SSF103473">
    <property type="entry name" value="MFS general substrate transporter"/>
    <property type="match status" value="2"/>
</dbReference>
<dbReference type="PANTHER" id="PTHR19432">
    <property type="entry name" value="SUGAR TRANSPORTER"/>
    <property type="match status" value="1"/>
</dbReference>
<reference evidence="8 9" key="1">
    <citation type="submission" date="2024-04" db="EMBL/GenBank/DDBJ databases">
        <title>Phyllosticta paracitricarpa is synonymous to the EU quarantine fungus P. citricarpa based on phylogenomic analyses.</title>
        <authorList>
            <consortium name="Lawrence Berkeley National Laboratory"/>
            <person name="Van Ingen-Buijs V.A."/>
            <person name="Van Westerhoven A.C."/>
            <person name="Haridas S."/>
            <person name="Skiadas P."/>
            <person name="Martin F."/>
            <person name="Groenewald J.Z."/>
            <person name="Crous P.W."/>
            <person name="Seidl M.F."/>
        </authorList>
    </citation>
    <scope>NUCLEOTIDE SEQUENCE [LARGE SCALE GENOMIC DNA]</scope>
    <source>
        <strain evidence="8 9">CBS 122670</strain>
    </source>
</reference>
<feature type="region of interest" description="Disordered" evidence="6">
    <location>
        <begin position="425"/>
        <end position="450"/>
    </location>
</feature>
<sequence>MASKPTHIPPHSPDHATTPTPFTTTTKSKTVTFDQLSPPSSPSSPNPSAAHDPMNEQSPLLSPTQDDENGLKRIPSPLSDDDWNPEAGEDTKSSWYLLLLTLGGLGLQIAWSVELSYGSPYLISLGLSKSLLALVWIAGPLSGTLVQPYVGLKSDNCRSRWGKRRPFIIGGAAATIVSLFLLAWARELVGGLLGIFGVARDASATQTLTILFAVSMVYVLDFAINVIQAAIRAFVVDCAPTHQQEAANAWIMRTSGTGNILGYLSGFVNLPKYFPFLGDSQMKVLCAIACLVLAVTVTISCTTISERDPRSEGVPDSHGGLLGFFKNLFRSIKRLPPQISKVCQVQLAAWIGWFPFLFYATTYIGEIYTEPYFEANPHMSDADINQVWEEGTRMGTLALFIFALTTFACSIILPLLVAPTYKAPSSGAQTPSTPLTPSTPRSSSIASSSYFPLPSGSTSHKRASTSGFASHFRRLPELLDALQIQSLTLRRAWLFSHIMFTVLMWSTLLVRSTAGATLIVALVGVPWAVANWAPFSLISSEISKRDAIRRGIIRPDDDDDDDDDDTSLSGPSSSLASITTSASRDANLLASGEDAHDGADQAGVVLGIHNVAIAAPQVVATLVSSTIFRFLQKPRGSPGDASVAWVLRFGGLCALVAAWLTTRVAEERRRGGGVEDCWRRRRRRWRR</sequence>
<feature type="compositionally biased region" description="Polar residues" evidence="6">
    <location>
        <begin position="55"/>
        <end position="64"/>
    </location>
</feature>
<feature type="transmembrane region" description="Helical" evidence="7">
    <location>
        <begin position="125"/>
        <end position="146"/>
    </location>
</feature>
<keyword evidence="2" id="KW-0813">Transport</keyword>
<evidence type="ECO:0000256" key="3">
    <source>
        <dbReference type="ARBA" id="ARBA00022692"/>
    </source>
</evidence>
<evidence type="ECO:0000256" key="4">
    <source>
        <dbReference type="ARBA" id="ARBA00022989"/>
    </source>
</evidence>
<feature type="transmembrane region" description="Helical" evidence="7">
    <location>
        <begin position="611"/>
        <end position="631"/>
    </location>
</feature>
<keyword evidence="5 7" id="KW-0472">Membrane</keyword>
<proteinExistence type="predicted"/>
<feature type="compositionally biased region" description="Low complexity" evidence="6">
    <location>
        <begin position="17"/>
        <end position="33"/>
    </location>
</feature>